<organism evidence="2 3">
    <name type="scientific">Orlajensenia leifsoniae</name>
    <dbReference type="NCBI Taxonomy" id="2561933"/>
    <lineage>
        <taxon>Bacteria</taxon>
        <taxon>Bacillati</taxon>
        <taxon>Actinomycetota</taxon>
        <taxon>Actinomycetes</taxon>
        <taxon>Micrococcales</taxon>
        <taxon>Microbacteriaceae</taxon>
        <taxon>Orlajensenia</taxon>
    </lineage>
</organism>
<dbReference type="AlphaFoldDB" id="A0A4Y9QTE2"/>
<reference evidence="2 3" key="1">
    <citation type="journal article" date="2018" name="J. Microbiol.">
        <title>Leifsonia flava sp. nov., a novel actinobacterium isolated from the rhizosphere of Aquilegia viridiflora.</title>
        <authorList>
            <person name="Cai Y."/>
            <person name="Tao W.Z."/>
            <person name="Ma Y.J."/>
            <person name="Cheng J."/>
            <person name="Zhang M.Y."/>
            <person name="Zhang Y.X."/>
        </authorList>
    </citation>
    <scope>NUCLEOTIDE SEQUENCE [LARGE SCALE GENOMIC DNA]</scope>
    <source>
        <strain evidence="2 3">SYP-B2174</strain>
    </source>
</reference>
<dbReference type="EMBL" id="SPQZ01000007">
    <property type="protein sequence ID" value="TFV95108.1"/>
    <property type="molecule type" value="Genomic_DNA"/>
</dbReference>
<evidence type="ECO:0000313" key="3">
    <source>
        <dbReference type="Proteomes" id="UP000298127"/>
    </source>
</evidence>
<accession>A0A4Y9QTE2</accession>
<proteinExistence type="predicted"/>
<sequence length="73" mass="7924">MRRFLTLLLVAAILAVGYVYGSRAGKGPYRDVMASLDALWNDPRVKKARKHALKDAQNAAKAAEKKIAKAAKG</sequence>
<comment type="caution">
    <text evidence="2">The sequence shown here is derived from an EMBL/GenBank/DDBJ whole genome shotgun (WGS) entry which is preliminary data.</text>
</comment>
<feature type="coiled-coil region" evidence="1">
    <location>
        <begin position="46"/>
        <end position="73"/>
    </location>
</feature>
<dbReference type="Proteomes" id="UP000298127">
    <property type="component" value="Unassembled WGS sequence"/>
</dbReference>
<evidence type="ECO:0000313" key="2">
    <source>
        <dbReference type="EMBL" id="TFV95108.1"/>
    </source>
</evidence>
<keyword evidence="3" id="KW-1185">Reference proteome</keyword>
<evidence type="ECO:0000256" key="1">
    <source>
        <dbReference type="SAM" id="Coils"/>
    </source>
</evidence>
<gene>
    <name evidence="2" type="ORF">E4M00_15690</name>
</gene>
<evidence type="ECO:0008006" key="4">
    <source>
        <dbReference type="Google" id="ProtNLM"/>
    </source>
</evidence>
<protein>
    <recommendedName>
        <fullName evidence="4">YtxH domain-containing protein</fullName>
    </recommendedName>
</protein>
<dbReference type="RefSeq" id="WP_055901008.1">
    <property type="nucleotide sequence ID" value="NZ_SPQZ01000007.1"/>
</dbReference>
<name>A0A4Y9QTE2_9MICO</name>
<keyword evidence="1" id="KW-0175">Coiled coil</keyword>